<dbReference type="AlphaFoldDB" id="A0A135LPK9"/>
<dbReference type="Pfam" id="PF03737">
    <property type="entry name" value="RraA-like"/>
    <property type="match status" value="1"/>
</dbReference>
<evidence type="ECO:0000313" key="3">
    <source>
        <dbReference type="Proteomes" id="UP000070168"/>
    </source>
</evidence>
<keyword evidence="1" id="KW-0460">Magnesium</keyword>
<dbReference type="GO" id="GO:0046872">
    <property type="term" value="F:metal ion binding"/>
    <property type="evidence" value="ECO:0007669"/>
    <property type="project" value="UniProtKB-KW"/>
</dbReference>
<reference evidence="2 3" key="1">
    <citation type="journal article" date="2016" name="BMC Genomics">
        <title>Genome sequencing and secondary metabolism of the postharvest pathogen Penicillium griseofulvum.</title>
        <authorList>
            <person name="Banani H."/>
            <person name="Marcet-Houben M."/>
            <person name="Ballester A.R."/>
            <person name="Abbruscato P."/>
            <person name="Gonzalez-Candelas L."/>
            <person name="Gabaldon T."/>
            <person name="Spadaro D."/>
        </authorList>
    </citation>
    <scope>NUCLEOTIDE SEQUENCE [LARGE SCALE GENOMIC DNA]</scope>
    <source>
        <strain evidence="2 3">PG3</strain>
    </source>
</reference>
<gene>
    <name evidence="2" type="ORF">PGRI_064770</name>
</gene>
<dbReference type="InterPro" id="IPR036704">
    <property type="entry name" value="RraA/RraA-like_sf"/>
</dbReference>
<dbReference type="SUPFAM" id="SSF89562">
    <property type="entry name" value="RraA-like"/>
    <property type="match status" value="1"/>
</dbReference>
<dbReference type="GO" id="GO:0008948">
    <property type="term" value="F:oxaloacetate decarboxylase activity"/>
    <property type="evidence" value="ECO:0007669"/>
    <property type="project" value="TreeGrafter"/>
</dbReference>
<protein>
    <submittedName>
        <fullName evidence="2">Ribonuclease E inhibitor RraA/Dimethylmenaquinone methyltransferase</fullName>
    </submittedName>
</protein>
<keyword evidence="2" id="KW-0808">Transferase</keyword>
<dbReference type="OMA" id="GQKNAVC"/>
<dbReference type="STRING" id="5078.A0A135LPK9"/>
<name>A0A135LPK9_PENPA</name>
<accession>A0A135LPK9</accession>
<proteinExistence type="predicted"/>
<keyword evidence="2" id="KW-0489">Methyltransferase</keyword>
<feature type="binding site" evidence="1">
    <location>
        <begin position="126"/>
        <end position="129"/>
    </location>
    <ligand>
        <name>substrate</name>
    </ligand>
</feature>
<feature type="binding site" evidence="1">
    <location>
        <position position="149"/>
    </location>
    <ligand>
        <name>Mg(2+)</name>
        <dbReference type="ChEBI" id="CHEBI:18420"/>
    </ligand>
</feature>
<comment type="caution">
    <text evidence="2">The sequence shown here is derived from an EMBL/GenBank/DDBJ whole genome shotgun (WGS) entry which is preliminary data.</text>
</comment>
<dbReference type="GO" id="GO:0047443">
    <property type="term" value="F:4-hydroxy-4-methyl-2-oxoglutarate aldolase activity"/>
    <property type="evidence" value="ECO:0007669"/>
    <property type="project" value="TreeGrafter"/>
</dbReference>
<keyword evidence="3" id="KW-1185">Reference proteome</keyword>
<evidence type="ECO:0000313" key="2">
    <source>
        <dbReference type="EMBL" id="KXG50905.1"/>
    </source>
</evidence>
<sequence>MDALDRQLAELINYSPCDVSDALIKLQKTPEGSTARAGYLADLVPFSPIAGRNETMTKIAGPATTIKFLAKDDSPPSIAIEEPEKHGFLPGKHWVDHVGEYPPNPYKAGSILVIEQPADQYCAVTGGIMATRMKAVGIKGTVVGGRVRDLRELQATGLPIWARATSTVGTNAEAKAGARDVPISIEGVTVSPGDIIFCDPLEGVVAIPRELLGKVLELMPKLTRMDDDAKRAVAGGMSVTDAFKAYRH</sequence>
<dbReference type="GeneID" id="63709491"/>
<dbReference type="PANTHER" id="PTHR33254:SF4">
    <property type="entry name" value="4-HYDROXY-4-METHYL-2-OXOGLUTARATE ALDOLASE 3-RELATED"/>
    <property type="match status" value="1"/>
</dbReference>
<comment type="cofactor">
    <cofactor evidence="1">
        <name>Mg(2+)</name>
        <dbReference type="ChEBI" id="CHEBI:18420"/>
    </cofactor>
</comment>
<dbReference type="CDD" id="cd16841">
    <property type="entry name" value="RraA_family"/>
    <property type="match status" value="1"/>
</dbReference>
<keyword evidence="1" id="KW-0479">Metal-binding</keyword>
<dbReference type="EMBL" id="LHQR01000044">
    <property type="protein sequence ID" value="KXG50905.1"/>
    <property type="molecule type" value="Genomic_DNA"/>
</dbReference>
<dbReference type="Proteomes" id="UP000070168">
    <property type="component" value="Unassembled WGS sequence"/>
</dbReference>
<dbReference type="InterPro" id="IPR005493">
    <property type="entry name" value="RraA/RraA-like"/>
</dbReference>
<dbReference type="PANTHER" id="PTHR33254">
    <property type="entry name" value="4-HYDROXY-4-METHYL-2-OXOGLUTARATE ALDOLASE 3-RELATED"/>
    <property type="match status" value="1"/>
</dbReference>
<dbReference type="OrthoDB" id="1476984at2759"/>
<dbReference type="GO" id="GO:0008168">
    <property type="term" value="F:methyltransferase activity"/>
    <property type="evidence" value="ECO:0007669"/>
    <property type="project" value="UniProtKB-KW"/>
</dbReference>
<feature type="binding site" evidence="1">
    <location>
        <position position="148"/>
    </location>
    <ligand>
        <name>substrate</name>
    </ligand>
</feature>
<dbReference type="GO" id="GO:0032259">
    <property type="term" value="P:methylation"/>
    <property type="evidence" value="ECO:0007669"/>
    <property type="project" value="UniProtKB-KW"/>
</dbReference>
<organism evidence="2 3">
    <name type="scientific">Penicillium patulum</name>
    <name type="common">Penicillium griseofulvum</name>
    <dbReference type="NCBI Taxonomy" id="5078"/>
    <lineage>
        <taxon>Eukaryota</taxon>
        <taxon>Fungi</taxon>
        <taxon>Dikarya</taxon>
        <taxon>Ascomycota</taxon>
        <taxon>Pezizomycotina</taxon>
        <taxon>Eurotiomycetes</taxon>
        <taxon>Eurotiomycetidae</taxon>
        <taxon>Eurotiales</taxon>
        <taxon>Aspergillaceae</taxon>
        <taxon>Penicillium</taxon>
    </lineage>
</organism>
<evidence type="ECO:0000256" key="1">
    <source>
        <dbReference type="PIRSR" id="PIRSR605493-1"/>
    </source>
</evidence>
<dbReference type="Gene3D" id="3.50.30.40">
    <property type="entry name" value="Ribonuclease E inhibitor RraA/RraA-like"/>
    <property type="match status" value="1"/>
</dbReference>
<dbReference type="RefSeq" id="XP_040649441.1">
    <property type="nucleotide sequence ID" value="XM_040794191.1"/>
</dbReference>